<dbReference type="EMBL" id="BAABDC010000002">
    <property type="protein sequence ID" value="GAA3703410.1"/>
    <property type="molecule type" value="Genomic_DNA"/>
</dbReference>
<name>A0ABP7DER5_9MICO</name>
<evidence type="ECO:0000313" key="2">
    <source>
        <dbReference type="Proteomes" id="UP001501468"/>
    </source>
</evidence>
<evidence type="ECO:0000313" key="1">
    <source>
        <dbReference type="EMBL" id="GAA3703410.1"/>
    </source>
</evidence>
<protein>
    <submittedName>
        <fullName evidence="1">Uncharacterized protein</fullName>
    </submittedName>
</protein>
<keyword evidence="2" id="KW-1185">Reference proteome</keyword>
<accession>A0ABP7DER5</accession>
<comment type="caution">
    <text evidence="1">The sequence shown here is derived from an EMBL/GenBank/DDBJ whole genome shotgun (WGS) entry which is preliminary data.</text>
</comment>
<proteinExistence type="predicted"/>
<organism evidence="1 2">
    <name type="scientific">Terrabacter ginsenosidimutans</name>
    <dbReference type="NCBI Taxonomy" id="490575"/>
    <lineage>
        <taxon>Bacteria</taxon>
        <taxon>Bacillati</taxon>
        <taxon>Actinomycetota</taxon>
        <taxon>Actinomycetes</taxon>
        <taxon>Micrococcales</taxon>
        <taxon>Intrasporangiaceae</taxon>
        <taxon>Terrabacter</taxon>
    </lineage>
</organism>
<sequence>MAKRRQVSHPYVDRFADGRVETWLTNEDRVAVATASASVEALAAVTGGLHASMRLSGIPAEGRDAWALASLAAGHRCRAITAWAAANSIPSSQALDYFLGEPQVVTT</sequence>
<reference evidence="2" key="1">
    <citation type="journal article" date="2019" name="Int. J. Syst. Evol. Microbiol.">
        <title>The Global Catalogue of Microorganisms (GCM) 10K type strain sequencing project: providing services to taxonomists for standard genome sequencing and annotation.</title>
        <authorList>
            <consortium name="The Broad Institute Genomics Platform"/>
            <consortium name="The Broad Institute Genome Sequencing Center for Infectious Disease"/>
            <person name="Wu L."/>
            <person name="Ma J."/>
        </authorList>
    </citation>
    <scope>NUCLEOTIDE SEQUENCE [LARGE SCALE GENOMIC DNA]</scope>
    <source>
        <strain evidence="2">JCM 17125</strain>
    </source>
</reference>
<dbReference type="Proteomes" id="UP001501468">
    <property type="component" value="Unassembled WGS sequence"/>
</dbReference>
<gene>
    <name evidence="1" type="ORF">GCM10022399_20000</name>
</gene>